<protein>
    <submittedName>
        <fullName evidence="6">4-hydroxy-tetrahydrodipicolinate synthase</fullName>
    </submittedName>
</protein>
<sequence>MLSGLYAFPLTPLDEQQLHLGAFTQIIGRLAAAKIDGICVAGSTGSYAYLSREERALLAKLAVEAAQGIPVMVGIGANRQRDVLQHLDDAQQAGAASVLLAPLSYQPLSDSEVFGLYQAVSQASSVPVCVYINPRTTHFDFSDALLTHIASLPNIASVKFPGVAAEQREAARLAQYWRGQLPEQVSLGISGDAYAWAAIAGGFDIWYSVLAGLYPETCKVLLRSAQSESGEINKQLEPVWQLFRQHGSLRVVAAMALLAGLTPCDGLPRPLQPVAENALAEIRAVMERLQW</sequence>
<dbReference type="InterPro" id="IPR013785">
    <property type="entry name" value="Aldolase_TIM"/>
</dbReference>
<name>A0A317Q2I2_9ENTR</name>
<dbReference type="EMBL" id="QGTS01000008">
    <property type="protein sequence ID" value="PWW07733.1"/>
    <property type="molecule type" value="Genomic_DNA"/>
</dbReference>
<dbReference type="Pfam" id="PF00701">
    <property type="entry name" value="DHDPS"/>
    <property type="match status" value="1"/>
</dbReference>
<feature type="active site" description="Schiff-base intermediate with substrate" evidence="4">
    <location>
        <position position="159"/>
    </location>
</feature>
<comment type="similarity">
    <text evidence="1 3">Belongs to the DapA family.</text>
</comment>
<dbReference type="Proteomes" id="UP000246744">
    <property type="component" value="Unassembled WGS sequence"/>
</dbReference>
<dbReference type="AlphaFoldDB" id="A0A317Q2I2"/>
<dbReference type="SMART" id="SM01130">
    <property type="entry name" value="DHDPS"/>
    <property type="match status" value="1"/>
</dbReference>
<dbReference type="GO" id="GO:0005829">
    <property type="term" value="C:cytosol"/>
    <property type="evidence" value="ECO:0007669"/>
    <property type="project" value="TreeGrafter"/>
</dbReference>
<evidence type="ECO:0000256" key="3">
    <source>
        <dbReference type="PIRNR" id="PIRNR001365"/>
    </source>
</evidence>
<proteinExistence type="inferred from homology"/>
<dbReference type="Gene3D" id="3.20.20.70">
    <property type="entry name" value="Aldolase class I"/>
    <property type="match status" value="1"/>
</dbReference>
<dbReference type="PANTHER" id="PTHR12128:SF66">
    <property type="entry name" value="4-HYDROXY-2-OXOGLUTARATE ALDOLASE, MITOCHONDRIAL"/>
    <property type="match status" value="1"/>
</dbReference>
<feature type="active site" description="Proton donor/acceptor" evidence="4">
    <location>
        <position position="131"/>
    </location>
</feature>
<dbReference type="PRINTS" id="PR00146">
    <property type="entry name" value="DHPICSNTHASE"/>
</dbReference>
<evidence type="ECO:0000256" key="5">
    <source>
        <dbReference type="PIRSR" id="PIRSR001365-2"/>
    </source>
</evidence>
<accession>A0A317Q2I2</accession>
<keyword evidence="7" id="KW-1185">Reference proteome</keyword>
<dbReference type="PIRSF" id="PIRSF001365">
    <property type="entry name" value="DHDPS"/>
    <property type="match status" value="1"/>
</dbReference>
<dbReference type="SUPFAM" id="SSF51569">
    <property type="entry name" value="Aldolase"/>
    <property type="match status" value="1"/>
</dbReference>
<evidence type="ECO:0000256" key="1">
    <source>
        <dbReference type="ARBA" id="ARBA00007592"/>
    </source>
</evidence>
<dbReference type="GO" id="GO:0008840">
    <property type="term" value="F:4-hydroxy-tetrahydrodipicolinate synthase activity"/>
    <property type="evidence" value="ECO:0007669"/>
    <property type="project" value="TreeGrafter"/>
</dbReference>
<dbReference type="InterPro" id="IPR002220">
    <property type="entry name" value="DapA-like"/>
</dbReference>
<gene>
    <name evidence="6" type="ORF">DES37_108158</name>
</gene>
<evidence type="ECO:0000313" key="6">
    <source>
        <dbReference type="EMBL" id="PWW07733.1"/>
    </source>
</evidence>
<organism evidence="6 7">
    <name type="scientific">Mangrovibacter plantisponsor</name>
    <dbReference type="NCBI Taxonomy" id="451513"/>
    <lineage>
        <taxon>Bacteria</taxon>
        <taxon>Pseudomonadati</taxon>
        <taxon>Pseudomonadota</taxon>
        <taxon>Gammaproteobacteria</taxon>
        <taxon>Enterobacterales</taxon>
        <taxon>Enterobacteriaceae</taxon>
        <taxon>Mangrovibacter</taxon>
    </lineage>
</organism>
<keyword evidence="2 3" id="KW-0456">Lyase</keyword>
<dbReference type="OrthoDB" id="199953at2"/>
<reference evidence="6 7" key="1">
    <citation type="submission" date="2018-05" db="EMBL/GenBank/DDBJ databases">
        <title>Genomic Encyclopedia of Type Strains, Phase IV (KMG-IV): sequencing the most valuable type-strain genomes for metagenomic binning, comparative biology and taxonomic classification.</title>
        <authorList>
            <person name="Goeker M."/>
        </authorList>
    </citation>
    <scope>NUCLEOTIDE SEQUENCE [LARGE SCALE GENOMIC DNA]</scope>
    <source>
        <strain evidence="6 7">DSM 19579</strain>
    </source>
</reference>
<dbReference type="CDD" id="cd00408">
    <property type="entry name" value="DHDPS-like"/>
    <property type="match status" value="1"/>
</dbReference>
<evidence type="ECO:0000313" key="7">
    <source>
        <dbReference type="Proteomes" id="UP000246744"/>
    </source>
</evidence>
<evidence type="ECO:0000256" key="4">
    <source>
        <dbReference type="PIRSR" id="PIRSR001365-1"/>
    </source>
</evidence>
<dbReference type="PANTHER" id="PTHR12128">
    <property type="entry name" value="DIHYDRODIPICOLINATE SYNTHASE"/>
    <property type="match status" value="1"/>
</dbReference>
<evidence type="ECO:0000256" key="2">
    <source>
        <dbReference type="ARBA" id="ARBA00023239"/>
    </source>
</evidence>
<dbReference type="RefSeq" id="WP_110026396.1">
    <property type="nucleotide sequence ID" value="NZ_QGTS01000008.1"/>
</dbReference>
<feature type="binding site" evidence="5">
    <location>
        <position position="44"/>
    </location>
    <ligand>
        <name>pyruvate</name>
        <dbReference type="ChEBI" id="CHEBI:15361"/>
    </ligand>
</feature>
<comment type="caution">
    <text evidence="6">The sequence shown here is derived from an EMBL/GenBank/DDBJ whole genome shotgun (WGS) entry which is preliminary data.</text>
</comment>